<reference evidence="1" key="1">
    <citation type="submission" date="2021-01" db="EMBL/GenBank/DDBJ databases">
        <title>Metabolic potential, ecology and presence of endohyphal bacteria is reflected in genomic diversity of Mucoromycotina.</title>
        <authorList>
            <person name="Muszewska A."/>
            <person name="Okrasinska A."/>
            <person name="Steczkiewicz K."/>
            <person name="Drgas O."/>
            <person name="Orlowska M."/>
            <person name="Perlinska-Lenart U."/>
            <person name="Aleksandrzak-Piekarczyk T."/>
            <person name="Szatraj K."/>
            <person name="Zielenkiewicz U."/>
            <person name="Pilsyk S."/>
            <person name="Malc E."/>
            <person name="Mieczkowski P."/>
            <person name="Kruszewska J.S."/>
            <person name="Biernat P."/>
            <person name="Pawlowska J."/>
        </authorList>
    </citation>
    <scope>NUCLEOTIDE SEQUENCE</scope>
    <source>
        <strain evidence="1">WA0000018081</strain>
    </source>
</reference>
<gene>
    <name evidence="1" type="ORF">INT48_002394</name>
</gene>
<protein>
    <submittedName>
        <fullName evidence="1">Uncharacterized protein</fullName>
    </submittedName>
</protein>
<sequence length="242" mass="28483">MNTTTTTVDYWRDICVKAFNDDSKSNDFVLFIEACKTKPPTNGLYTFQTTNPEFQQHLQHLEFQPLDDNIWTVSNESLALFAEIKRQARSTWHLQRQEELKQHLTKTLSNIAKPLDITDKQRLALVQEFVKVHENDLGSVPFLRGLVGCLKYQLQNKYQVVEWKLSEYVLTQNNEEPMEAYIRLLRGMNPDIDNQFIHSVLKYLPSQHNLNDYQVSSVKRNQPQSIFQWIYSVFTHCLSFLH</sequence>
<keyword evidence="2" id="KW-1185">Reference proteome</keyword>
<comment type="caution">
    <text evidence="1">The sequence shown here is derived from an EMBL/GenBank/DDBJ whole genome shotgun (WGS) entry which is preliminary data.</text>
</comment>
<accession>A0A8H7SW87</accession>
<dbReference type="EMBL" id="JAEPRE010000030">
    <property type="protein sequence ID" value="KAG2235620.1"/>
    <property type="molecule type" value="Genomic_DNA"/>
</dbReference>
<name>A0A8H7SW87_9FUNG</name>
<evidence type="ECO:0000313" key="2">
    <source>
        <dbReference type="Proteomes" id="UP000613177"/>
    </source>
</evidence>
<organism evidence="1 2">
    <name type="scientific">Thamnidium elegans</name>
    <dbReference type="NCBI Taxonomy" id="101142"/>
    <lineage>
        <taxon>Eukaryota</taxon>
        <taxon>Fungi</taxon>
        <taxon>Fungi incertae sedis</taxon>
        <taxon>Mucoromycota</taxon>
        <taxon>Mucoromycotina</taxon>
        <taxon>Mucoromycetes</taxon>
        <taxon>Mucorales</taxon>
        <taxon>Mucorineae</taxon>
        <taxon>Mucoraceae</taxon>
        <taxon>Thamnidium</taxon>
    </lineage>
</organism>
<evidence type="ECO:0000313" key="1">
    <source>
        <dbReference type="EMBL" id="KAG2235620.1"/>
    </source>
</evidence>
<proteinExistence type="predicted"/>
<dbReference type="Proteomes" id="UP000613177">
    <property type="component" value="Unassembled WGS sequence"/>
</dbReference>
<dbReference type="AlphaFoldDB" id="A0A8H7SW87"/>